<dbReference type="EMBL" id="BPLR01015665">
    <property type="protein sequence ID" value="GIY77713.1"/>
    <property type="molecule type" value="Genomic_DNA"/>
</dbReference>
<keyword evidence="2" id="KW-1185">Reference proteome</keyword>
<evidence type="ECO:0000313" key="1">
    <source>
        <dbReference type="EMBL" id="GIY77713.1"/>
    </source>
</evidence>
<evidence type="ECO:0000313" key="2">
    <source>
        <dbReference type="Proteomes" id="UP001054945"/>
    </source>
</evidence>
<protein>
    <submittedName>
        <fullName evidence="1">Uncharacterized protein</fullName>
    </submittedName>
</protein>
<dbReference type="AlphaFoldDB" id="A0AAV4W636"/>
<name>A0AAV4W636_CAEEX</name>
<sequence length="99" mass="11828">MTQNRLRNSAVARNKEERHRIWFPNAMAGRSYSRMWCYEEAQPQLTKLQLFFHDECLINSGGHNIININKLIYRLTCAYYLEVGFICFSNFEFLNILED</sequence>
<dbReference type="Proteomes" id="UP001054945">
    <property type="component" value="Unassembled WGS sequence"/>
</dbReference>
<gene>
    <name evidence="1" type="ORF">CEXT_204071</name>
</gene>
<proteinExistence type="predicted"/>
<reference evidence="1 2" key="1">
    <citation type="submission" date="2021-06" db="EMBL/GenBank/DDBJ databases">
        <title>Caerostris extrusa draft genome.</title>
        <authorList>
            <person name="Kono N."/>
            <person name="Arakawa K."/>
        </authorList>
    </citation>
    <scope>NUCLEOTIDE SEQUENCE [LARGE SCALE GENOMIC DNA]</scope>
</reference>
<comment type="caution">
    <text evidence="1">The sequence shown here is derived from an EMBL/GenBank/DDBJ whole genome shotgun (WGS) entry which is preliminary data.</text>
</comment>
<accession>A0AAV4W636</accession>
<organism evidence="1 2">
    <name type="scientific">Caerostris extrusa</name>
    <name type="common">Bark spider</name>
    <name type="synonym">Caerostris bankana</name>
    <dbReference type="NCBI Taxonomy" id="172846"/>
    <lineage>
        <taxon>Eukaryota</taxon>
        <taxon>Metazoa</taxon>
        <taxon>Ecdysozoa</taxon>
        <taxon>Arthropoda</taxon>
        <taxon>Chelicerata</taxon>
        <taxon>Arachnida</taxon>
        <taxon>Araneae</taxon>
        <taxon>Araneomorphae</taxon>
        <taxon>Entelegynae</taxon>
        <taxon>Araneoidea</taxon>
        <taxon>Araneidae</taxon>
        <taxon>Caerostris</taxon>
    </lineage>
</organism>